<keyword evidence="4" id="KW-0732">Signal</keyword>
<accession>A0A085Z4G2</accession>
<dbReference type="GO" id="GO:0009279">
    <property type="term" value="C:cell outer membrane"/>
    <property type="evidence" value="ECO:0007669"/>
    <property type="project" value="UniProtKB-SubCell"/>
</dbReference>
<evidence type="ECO:0000313" key="6">
    <source>
        <dbReference type="EMBL" id="KFE99325.1"/>
    </source>
</evidence>
<evidence type="ECO:0000259" key="5">
    <source>
        <dbReference type="Pfam" id="PF14905"/>
    </source>
</evidence>
<comment type="subcellular location">
    <subcellularLocation>
        <location evidence="1">Cell outer membrane</location>
    </subcellularLocation>
</comment>
<sequence>MKKIFLIAASLLSIFSYAQKKDSLQIKNIETVTINGKKKALLERKADRLIFNVEASIASQGMDGAETLANVPMLKVDDNLGNISITGKSSVNVMINGRMLNLSGTALLNYLKTIRSENIAKIEVITTPPAKYEAQGNSGLINIVLKKNPNLGFSGNINSTLIQRTYSGFSNSGTLNYQTERFSGSVKFNYYDSAKRSEENYTILGATQNYSRSVRKDMWNELTPNLNLSYKLNKNSEIGVEYIYAHQKSAMNIVNETKNINPDSTVENLLTHTFHREKLPAHTLSAYYDLKLDTLGKKLSFAGNFFKNNSDTDVNFSTLKVNDNSVQDVKTTSIISPQVFSLQGDLKLPFSFGTIETGLKFNQFKNSTDLQYFNIINNQYIPDLQRANLFNYQEENYAAYVSYTKSFGEHWETKAGLRYENTHAQSFTPSTNTGNSYNYGQWFPSAFVSYKQDKNIFNLSYSRRINRPSMSNLNPFRWYSNPYSYSSGNPLLTPSYINNLELGYTYNSKFSASIYYLKLKNGFGQISMINGLSQIGTYLNYYNNDFYGFNVSYTGKFFKFWEASLSVNGSLTDSKVYNIEAETWKGHSLSYSFNNTFTLNKSKTLFFFANYSQDLPYKNVNSSFQNFSNLNSGIKISLMEKQLQINATVTNIFAQKYRGNMYFSDNSQHFNNYWDGRSFRLSVNYTFGNNKKKVNTKNIKFDEKDRAQ</sequence>
<protein>
    <submittedName>
        <fullName evidence="6">TonB-dependent receptor</fullName>
    </submittedName>
</protein>
<evidence type="ECO:0000256" key="4">
    <source>
        <dbReference type="SAM" id="SignalP"/>
    </source>
</evidence>
<dbReference type="PANTHER" id="PTHR40980">
    <property type="entry name" value="PLUG DOMAIN-CONTAINING PROTEIN"/>
    <property type="match status" value="1"/>
</dbReference>
<organism evidence="6 7">
    <name type="scientific">Chryseobacterium formosense</name>
    <dbReference type="NCBI Taxonomy" id="236814"/>
    <lineage>
        <taxon>Bacteria</taxon>
        <taxon>Pseudomonadati</taxon>
        <taxon>Bacteroidota</taxon>
        <taxon>Flavobacteriia</taxon>
        <taxon>Flavobacteriales</taxon>
        <taxon>Weeksellaceae</taxon>
        <taxon>Chryseobacterium group</taxon>
        <taxon>Chryseobacterium</taxon>
    </lineage>
</organism>
<dbReference type="PANTHER" id="PTHR40980:SF4">
    <property type="entry name" value="TONB-DEPENDENT RECEPTOR-LIKE BETA-BARREL DOMAIN-CONTAINING PROTEIN"/>
    <property type="match status" value="1"/>
</dbReference>
<dbReference type="RefSeq" id="WP_034672695.1">
    <property type="nucleotide sequence ID" value="NZ_FPAP01000007.1"/>
</dbReference>
<feature type="signal peptide" evidence="4">
    <location>
        <begin position="1"/>
        <end position="18"/>
    </location>
</feature>
<keyword evidence="6" id="KW-0675">Receptor</keyword>
<reference evidence="6 7" key="1">
    <citation type="submission" date="2014-07" db="EMBL/GenBank/DDBJ databases">
        <title>Genome of Chryseobacterium formosense LMG 24722.</title>
        <authorList>
            <person name="Pipes S.E."/>
            <person name="Stropko S.J."/>
            <person name="Newman J.D."/>
        </authorList>
    </citation>
    <scope>NUCLEOTIDE SEQUENCE [LARGE SCALE GENOMIC DNA]</scope>
    <source>
        <strain evidence="6 7">LMG 24722</strain>
    </source>
</reference>
<name>A0A085Z4G2_9FLAO</name>
<proteinExistence type="predicted"/>
<dbReference type="AlphaFoldDB" id="A0A085Z4G2"/>
<dbReference type="Pfam" id="PF14905">
    <property type="entry name" value="OMP_b-brl_3"/>
    <property type="match status" value="1"/>
</dbReference>
<keyword evidence="3" id="KW-0998">Cell outer membrane</keyword>
<keyword evidence="7" id="KW-1185">Reference proteome</keyword>
<evidence type="ECO:0000256" key="2">
    <source>
        <dbReference type="ARBA" id="ARBA00023136"/>
    </source>
</evidence>
<dbReference type="Proteomes" id="UP000028713">
    <property type="component" value="Unassembled WGS sequence"/>
</dbReference>
<dbReference type="SUPFAM" id="SSF56935">
    <property type="entry name" value="Porins"/>
    <property type="match status" value="1"/>
</dbReference>
<keyword evidence="2" id="KW-0472">Membrane</keyword>
<feature type="domain" description="Outer membrane protein beta-barrel" evidence="5">
    <location>
        <begin position="291"/>
        <end position="685"/>
    </location>
</feature>
<dbReference type="InterPro" id="IPR036942">
    <property type="entry name" value="Beta-barrel_TonB_sf"/>
</dbReference>
<evidence type="ECO:0000256" key="1">
    <source>
        <dbReference type="ARBA" id="ARBA00004442"/>
    </source>
</evidence>
<feature type="chain" id="PRO_5001800557" evidence="4">
    <location>
        <begin position="19"/>
        <end position="708"/>
    </location>
</feature>
<dbReference type="eggNOG" id="COG4771">
    <property type="taxonomic scope" value="Bacteria"/>
</dbReference>
<dbReference type="EMBL" id="JPRP01000001">
    <property type="protein sequence ID" value="KFE99325.1"/>
    <property type="molecule type" value="Genomic_DNA"/>
</dbReference>
<evidence type="ECO:0000256" key="3">
    <source>
        <dbReference type="ARBA" id="ARBA00023237"/>
    </source>
</evidence>
<dbReference type="OrthoDB" id="8764943at2"/>
<dbReference type="InterPro" id="IPR037066">
    <property type="entry name" value="Plug_dom_sf"/>
</dbReference>
<dbReference type="Gene3D" id="2.40.170.20">
    <property type="entry name" value="TonB-dependent receptor, beta-barrel domain"/>
    <property type="match status" value="1"/>
</dbReference>
<gene>
    <name evidence="6" type="ORF">IX39_01210</name>
</gene>
<dbReference type="InterPro" id="IPR041700">
    <property type="entry name" value="OMP_b-brl_3"/>
</dbReference>
<evidence type="ECO:0000313" key="7">
    <source>
        <dbReference type="Proteomes" id="UP000028713"/>
    </source>
</evidence>
<dbReference type="STRING" id="236814.IX39_01210"/>
<dbReference type="Gene3D" id="2.170.130.10">
    <property type="entry name" value="TonB-dependent receptor, plug domain"/>
    <property type="match status" value="1"/>
</dbReference>
<comment type="caution">
    <text evidence="6">The sequence shown here is derived from an EMBL/GenBank/DDBJ whole genome shotgun (WGS) entry which is preliminary data.</text>
</comment>